<accession>A0AAV3QJJ8</accession>
<evidence type="ECO:0000313" key="2">
    <source>
        <dbReference type="EMBL" id="GAA0163217.1"/>
    </source>
</evidence>
<dbReference type="AlphaFoldDB" id="A0AAV3QJJ8"/>
<organism evidence="2 3">
    <name type="scientific">Lithospermum erythrorhizon</name>
    <name type="common">Purple gromwell</name>
    <name type="synonym">Lithospermum officinale var. erythrorhizon</name>
    <dbReference type="NCBI Taxonomy" id="34254"/>
    <lineage>
        <taxon>Eukaryota</taxon>
        <taxon>Viridiplantae</taxon>
        <taxon>Streptophyta</taxon>
        <taxon>Embryophyta</taxon>
        <taxon>Tracheophyta</taxon>
        <taxon>Spermatophyta</taxon>
        <taxon>Magnoliopsida</taxon>
        <taxon>eudicotyledons</taxon>
        <taxon>Gunneridae</taxon>
        <taxon>Pentapetalae</taxon>
        <taxon>asterids</taxon>
        <taxon>lamiids</taxon>
        <taxon>Boraginales</taxon>
        <taxon>Boraginaceae</taxon>
        <taxon>Boraginoideae</taxon>
        <taxon>Lithospermeae</taxon>
        <taxon>Lithospermum</taxon>
    </lineage>
</organism>
<proteinExistence type="predicted"/>
<keyword evidence="3" id="KW-1185">Reference proteome</keyword>
<dbReference type="Pfam" id="PF13966">
    <property type="entry name" value="zf-RVT"/>
    <property type="match status" value="1"/>
</dbReference>
<gene>
    <name evidence="2" type="ORF">LIER_19134</name>
</gene>
<sequence>MRGVQGDGPQWVSQLINNKERDTALMGKLLSEKTASRVLEIRLGKVTVRDRLVWNRTKGGAYTTSSGYLTAREMRQNGEMGGKILGESSNRSHADGWKGIWKIRVPSRVKLFLLKCLHNALPTRTNLIKRGVQVEECLIRDGMKLAIDYQEANGRGEEEGRQRLNSLRGGGVNDGMLQRLDLSSSIVMELGIRMVGGCL</sequence>
<dbReference type="Proteomes" id="UP001454036">
    <property type="component" value="Unassembled WGS sequence"/>
</dbReference>
<name>A0AAV3QJJ8_LITER</name>
<comment type="caution">
    <text evidence="2">The sequence shown here is derived from an EMBL/GenBank/DDBJ whole genome shotgun (WGS) entry which is preliminary data.</text>
</comment>
<dbReference type="InterPro" id="IPR026960">
    <property type="entry name" value="RVT-Znf"/>
</dbReference>
<protein>
    <recommendedName>
        <fullName evidence="1">Reverse transcriptase zinc-binding domain-containing protein</fullName>
    </recommendedName>
</protein>
<feature type="domain" description="Reverse transcriptase zinc-binding" evidence="1">
    <location>
        <begin position="91"/>
        <end position="138"/>
    </location>
</feature>
<evidence type="ECO:0000259" key="1">
    <source>
        <dbReference type="Pfam" id="PF13966"/>
    </source>
</evidence>
<evidence type="ECO:0000313" key="3">
    <source>
        <dbReference type="Proteomes" id="UP001454036"/>
    </source>
</evidence>
<dbReference type="EMBL" id="BAABME010004685">
    <property type="protein sequence ID" value="GAA0163217.1"/>
    <property type="molecule type" value="Genomic_DNA"/>
</dbReference>
<reference evidence="2 3" key="1">
    <citation type="submission" date="2024-01" db="EMBL/GenBank/DDBJ databases">
        <title>The complete chloroplast genome sequence of Lithospermum erythrorhizon: insights into the phylogenetic relationship among Boraginaceae species and the maternal lineages of purple gromwells.</title>
        <authorList>
            <person name="Okada T."/>
            <person name="Watanabe K."/>
        </authorList>
    </citation>
    <scope>NUCLEOTIDE SEQUENCE [LARGE SCALE GENOMIC DNA]</scope>
</reference>